<reference evidence="3" key="1">
    <citation type="journal article" date="2019" name="Int. J. Syst. Evol. Microbiol.">
        <title>The Global Catalogue of Microorganisms (GCM) 10K type strain sequencing project: providing services to taxonomists for standard genome sequencing and annotation.</title>
        <authorList>
            <consortium name="The Broad Institute Genomics Platform"/>
            <consortium name="The Broad Institute Genome Sequencing Center for Infectious Disease"/>
            <person name="Wu L."/>
            <person name="Ma J."/>
        </authorList>
    </citation>
    <scope>NUCLEOTIDE SEQUENCE [LARGE SCALE GENOMIC DNA]</scope>
    <source>
        <strain evidence="3">CGMCC 1.6774</strain>
    </source>
</reference>
<dbReference type="Proteomes" id="UP001597314">
    <property type="component" value="Unassembled WGS sequence"/>
</dbReference>
<name>A0ABW5AE49_9BRAD</name>
<dbReference type="EMBL" id="JBHUIW010000002">
    <property type="protein sequence ID" value="MFD2181163.1"/>
    <property type="molecule type" value="Genomic_DNA"/>
</dbReference>
<keyword evidence="2" id="KW-0012">Acyltransferase</keyword>
<feature type="domain" description="N-acetyltransferase" evidence="1">
    <location>
        <begin position="5"/>
        <end position="161"/>
    </location>
</feature>
<dbReference type="CDD" id="cd04301">
    <property type="entry name" value="NAT_SF"/>
    <property type="match status" value="1"/>
</dbReference>
<accession>A0ABW5AE49</accession>
<dbReference type="InterPro" id="IPR000182">
    <property type="entry name" value="GNAT_dom"/>
</dbReference>
<comment type="caution">
    <text evidence="2">The sequence shown here is derived from an EMBL/GenBank/DDBJ whole genome shotgun (WGS) entry which is preliminary data.</text>
</comment>
<dbReference type="GO" id="GO:0016746">
    <property type="term" value="F:acyltransferase activity"/>
    <property type="evidence" value="ECO:0007669"/>
    <property type="project" value="UniProtKB-KW"/>
</dbReference>
<organism evidence="2 3">
    <name type="scientific">Rhodoplanes azumiensis</name>
    <dbReference type="NCBI Taxonomy" id="1897628"/>
    <lineage>
        <taxon>Bacteria</taxon>
        <taxon>Pseudomonadati</taxon>
        <taxon>Pseudomonadota</taxon>
        <taxon>Alphaproteobacteria</taxon>
        <taxon>Hyphomicrobiales</taxon>
        <taxon>Nitrobacteraceae</taxon>
        <taxon>Rhodoplanes</taxon>
    </lineage>
</organism>
<gene>
    <name evidence="2" type="ORF">ACFSOX_03280</name>
</gene>
<dbReference type="Gene3D" id="3.40.630.30">
    <property type="match status" value="1"/>
</dbReference>
<evidence type="ECO:0000259" key="1">
    <source>
        <dbReference type="PROSITE" id="PS51186"/>
    </source>
</evidence>
<dbReference type="PROSITE" id="PS51186">
    <property type="entry name" value="GNAT"/>
    <property type="match status" value="1"/>
</dbReference>
<evidence type="ECO:0000313" key="2">
    <source>
        <dbReference type="EMBL" id="MFD2181163.1"/>
    </source>
</evidence>
<proteinExistence type="predicted"/>
<dbReference type="InterPro" id="IPR016181">
    <property type="entry name" value="Acyl_CoA_acyltransferase"/>
</dbReference>
<dbReference type="EC" id="2.3.-.-" evidence="2"/>
<protein>
    <submittedName>
        <fullName evidence="2">GNAT family N-acetyltransferase</fullName>
        <ecNumber evidence="2">2.3.-.-</ecNumber>
    </submittedName>
</protein>
<dbReference type="RefSeq" id="WP_378476353.1">
    <property type="nucleotide sequence ID" value="NZ_JBHUIW010000002.1"/>
</dbReference>
<sequence length="179" mass="18614">MHDSITLRDQTDADRDAVRAVVTAAYRGLPIASGTEPAIMDALWASGGAVVALVAEDFSGLVGQAAFSAVQIFGPGFRINGNGTNGGWVALGPLSVRPDRQRAGVGSALIQEGFTRLKVRGAAGCIVVGDPAYYGRHGFRRPAGLHVPGVPDRYVLAVAFRDAPPPAGTVEYHEAFSAT</sequence>
<keyword evidence="2" id="KW-0808">Transferase</keyword>
<dbReference type="SUPFAM" id="SSF55729">
    <property type="entry name" value="Acyl-CoA N-acyltransferases (Nat)"/>
    <property type="match status" value="1"/>
</dbReference>
<evidence type="ECO:0000313" key="3">
    <source>
        <dbReference type="Proteomes" id="UP001597314"/>
    </source>
</evidence>
<keyword evidence="3" id="KW-1185">Reference proteome</keyword>